<dbReference type="PANTHER" id="PTHR47266">
    <property type="entry name" value="ENDONUCLEASE-RELATED"/>
    <property type="match status" value="1"/>
</dbReference>
<dbReference type="InterPro" id="IPR041588">
    <property type="entry name" value="Integrase_H2C2"/>
</dbReference>
<organism evidence="2 3">
    <name type="scientific">Taxus chinensis</name>
    <name type="common">Chinese yew</name>
    <name type="synonym">Taxus wallichiana var. chinensis</name>
    <dbReference type="NCBI Taxonomy" id="29808"/>
    <lineage>
        <taxon>Eukaryota</taxon>
        <taxon>Viridiplantae</taxon>
        <taxon>Streptophyta</taxon>
        <taxon>Embryophyta</taxon>
        <taxon>Tracheophyta</taxon>
        <taxon>Spermatophyta</taxon>
        <taxon>Pinopsida</taxon>
        <taxon>Pinidae</taxon>
        <taxon>Conifers II</taxon>
        <taxon>Cupressales</taxon>
        <taxon>Taxaceae</taxon>
        <taxon>Taxus</taxon>
    </lineage>
</organism>
<evidence type="ECO:0000259" key="1">
    <source>
        <dbReference type="Pfam" id="PF17921"/>
    </source>
</evidence>
<accession>A0AA38G261</accession>
<name>A0AA38G261_TAXCH</name>
<sequence>MSDAKLFRLNHAPSNLEDVVVFLSTSVASEGMKALEKKQLAIRTMPYMLMSGDLYQLGQDEVLRQCVLEHERKAIMEEGHGGITGGNYERDVTTCKILLAGLWWEILYKDCKEYYKACDHCQHLGKPEHRDEMPLRPIASKKPFEKWEIEFVGPISLPVHKTKSRYIITCIDYLTRWV</sequence>
<protein>
    <recommendedName>
        <fullName evidence="1">Integrase zinc-binding domain-containing protein</fullName>
    </recommendedName>
</protein>
<evidence type="ECO:0000313" key="3">
    <source>
        <dbReference type="Proteomes" id="UP000824469"/>
    </source>
</evidence>
<evidence type="ECO:0000313" key="2">
    <source>
        <dbReference type="EMBL" id="KAH9315077.1"/>
    </source>
</evidence>
<feature type="domain" description="Integrase zinc-binding" evidence="1">
    <location>
        <begin position="70"/>
        <end position="123"/>
    </location>
</feature>
<dbReference type="EMBL" id="JAHRHJ020000005">
    <property type="protein sequence ID" value="KAH9315077.1"/>
    <property type="molecule type" value="Genomic_DNA"/>
</dbReference>
<dbReference type="Gene3D" id="3.30.420.10">
    <property type="entry name" value="Ribonuclease H-like superfamily/Ribonuclease H"/>
    <property type="match status" value="1"/>
</dbReference>
<dbReference type="Proteomes" id="UP000824469">
    <property type="component" value="Unassembled WGS sequence"/>
</dbReference>
<reference evidence="2 3" key="1">
    <citation type="journal article" date="2021" name="Nat. Plants">
        <title>The Taxus genome provides insights into paclitaxel biosynthesis.</title>
        <authorList>
            <person name="Xiong X."/>
            <person name="Gou J."/>
            <person name="Liao Q."/>
            <person name="Li Y."/>
            <person name="Zhou Q."/>
            <person name="Bi G."/>
            <person name="Li C."/>
            <person name="Du R."/>
            <person name="Wang X."/>
            <person name="Sun T."/>
            <person name="Guo L."/>
            <person name="Liang H."/>
            <person name="Lu P."/>
            <person name="Wu Y."/>
            <person name="Zhang Z."/>
            <person name="Ro D.K."/>
            <person name="Shang Y."/>
            <person name="Huang S."/>
            <person name="Yan J."/>
        </authorList>
    </citation>
    <scope>NUCLEOTIDE SEQUENCE [LARGE SCALE GENOMIC DNA]</scope>
    <source>
        <strain evidence="2">Ta-2019</strain>
    </source>
</reference>
<dbReference type="GO" id="GO:0003676">
    <property type="term" value="F:nucleic acid binding"/>
    <property type="evidence" value="ECO:0007669"/>
    <property type="project" value="InterPro"/>
</dbReference>
<dbReference type="Gene3D" id="1.10.340.70">
    <property type="match status" value="1"/>
</dbReference>
<gene>
    <name evidence="2" type="ORF">KI387_023704</name>
</gene>
<proteinExistence type="predicted"/>
<dbReference type="InterPro" id="IPR036397">
    <property type="entry name" value="RNaseH_sf"/>
</dbReference>
<dbReference type="OMA" id="FRICIDN"/>
<dbReference type="InterPro" id="IPR052160">
    <property type="entry name" value="Gypsy_RT_Integrase-like"/>
</dbReference>
<comment type="caution">
    <text evidence="2">The sequence shown here is derived from an EMBL/GenBank/DDBJ whole genome shotgun (WGS) entry which is preliminary data.</text>
</comment>
<keyword evidence="3" id="KW-1185">Reference proteome</keyword>
<dbReference type="Pfam" id="PF17921">
    <property type="entry name" value="Integrase_H2C2"/>
    <property type="match status" value="1"/>
</dbReference>
<dbReference type="AlphaFoldDB" id="A0AA38G261"/>